<reference evidence="15 16" key="1">
    <citation type="submission" date="2018-06" db="EMBL/GenBank/DDBJ databases">
        <title>Streptacidiphilus pinicola sp. nov., isolated from pine grove soil.</title>
        <authorList>
            <person name="Roh S.G."/>
            <person name="Park S."/>
            <person name="Kim M.-K."/>
            <person name="Yun B.-R."/>
            <person name="Park J."/>
            <person name="Kim M.J."/>
            <person name="Kim Y.S."/>
            <person name="Kim S.B."/>
        </authorList>
    </citation>
    <scope>NUCLEOTIDE SEQUENCE [LARGE SCALE GENOMIC DNA]</scope>
    <source>
        <strain evidence="15 16">MMS16-CNU450</strain>
    </source>
</reference>
<keyword evidence="11" id="KW-0486">Methionine biosynthesis</keyword>
<evidence type="ECO:0000256" key="10">
    <source>
        <dbReference type="ARBA" id="ARBA00023002"/>
    </source>
</evidence>
<dbReference type="GO" id="GO:0009086">
    <property type="term" value="P:methionine biosynthetic process"/>
    <property type="evidence" value="ECO:0007669"/>
    <property type="project" value="UniProtKB-KW"/>
</dbReference>
<keyword evidence="7" id="KW-0028">Amino-acid biosynthesis</keyword>
<dbReference type="NCBIfam" id="NF011456">
    <property type="entry name" value="PRK14874.1"/>
    <property type="match status" value="1"/>
</dbReference>
<evidence type="ECO:0000256" key="5">
    <source>
        <dbReference type="ARBA" id="ARBA00011738"/>
    </source>
</evidence>
<dbReference type="SUPFAM" id="SSF55347">
    <property type="entry name" value="Glyceraldehyde-3-phosphate dehydrogenase-like, C-terminal domain"/>
    <property type="match status" value="1"/>
</dbReference>
<dbReference type="EC" id="1.2.1.11" evidence="6"/>
<comment type="pathway">
    <text evidence="2">Amino-acid biosynthesis; L-lysine biosynthesis via DAP pathway; (S)-tetrahydrodipicolinate from L-aspartate: step 2/4.</text>
</comment>
<evidence type="ECO:0000256" key="13">
    <source>
        <dbReference type="PIRSR" id="PIRSR000148-1"/>
    </source>
</evidence>
<evidence type="ECO:0000256" key="11">
    <source>
        <dbReference type="ARBA" id="ARBA00023167"/>
    </source>
</evidence>
<dbReference type="Gene3D" id="3.30.360.10">
    <property type="entry name" value="Dihydrodipicolinate Reductase, domain 2"/>
    <property type="match status" value="1"/>
</dbReference>
<dbReference type="Pfam" id="PF01118">
    <property type="entry name" value="Semialdhyde_dh"/>
    <property type="match status" value="1"/>
</dbReference>
<comment type="pathway">
    <text evidence="3">Amino-acid biosynthesis; L-threonine biosynthesis; L-threonine from L-aspartate: step 2/5.</text>
</comment>
<dbReference type="UniPathway" id="UPA00051">
    <property type="reaction ID" value="UER00464"/>
</dbReference>
<dbReference type="InterPro" id="IPR012280">
    <property type="entry name" value="Semialdhyde_DH_dimer_dom"/>
</dbReference>
<name>A0A2X0IDD7_9ACTN</name>
<dbReference type="PIRSF" id="PIRSF000148">
    <property type="entry name" value="ASA_dh"/>
    <property type="match status" value="1"/>
</dbReference>
<evidence type="ECO:0000256" key="4">
    <source>
        <dbReference type="ARBA" id="ARBA00010584"/>
    </source>
</evidence>
<dbReference type="GO" id="GO:0050661">
    <property type="term" value="F:NADP binding"/>
    <property type="evidence" value="ECO:0007669"/>
    <property type="project" value="InterPro"/>
</dbReference>
<dbReference type="Pfam" id="PF02774">
    <property type="entry name" value="Semialdhyde_dhC"/>
    <property type="match status" value="1"/>
</dbReference>
<feature type="domain" description="Semialdehyde dehydrogenase NAD-binding" evidence="14">
    <location>
        <begin position="24"/>
        <end position="139"/>
    </location>
</feature>
<evidence type="ECO:0000256" key="1">
    <source>
        <dbReference type="ARBA" id="ARBA00005021"/>
    </source>
</evidence>
<dbReference type="Proteomes" id="UP000248889">
    <property type="component" value="Unassembled WGS sequence"/>
</dbReference>
<dbReference type="UniPathway" id="UPA00050">
    <property type="reaction ID" value="UER00463"/>
</dbReference>
<dbReference type="PROSITE" id="PS01103">
    <property type="entry name" value="ASD"/>
    <property type="match status" value="1"/>
</dbReference>
<keyword evidence="8" id="KW-0791">Threonine biosynthesis</keyword>
<keyword evidence="16" id="KW-1185">Reference proteome</keyword>
<dbReference type="UniPathway" id="UPA00034">
    <property type="reaction ID" value="UER00016"/>
</dbReference>
<evidence type="ECO:0000256" key="12">
    <source>
        <dbReference type="ARBA" id="ARBA00047891"/>
    </source>
</evidence>
<dbReference type="SUPFAM" id="SSF51735">
    <property type="entry name" value="NAD(P)-binding Rossmann-fold domains"/>
    <property type="match status" value="1"/>
</dbReference>
<dbReference type="GO" id="GO:0046983">
    <property type="term" value="F:protein dimerization activity"/>
    <property type="evidence" value="ECO:0007669"/>
    <property type="project" value="InterPro"/>
</dbReference>
<evidence type="ECO:0000313" key="15">
    <source>
        <dbReference type="EMBL" id="RAG83004.1"/>
    </source>
</evidence>
<dbReference type="RefSeq" id="WP_111504263.1">
    <property type="nucleotide sequence ID" value="NZ_QKYN01000097.1"/>
</dbReference>
<feature type="active site" description="Acyl-thioester intermediate" evidence="13">
    <location>
        <position position="149"/>
    </location>
</feature>
<keyword evidence="9" id="KW-0521">NADP</keyword>
<comment type="subunit">
    <text evidence="5">Homodimer.</text>
</comment>
<sequence>MTFPGGEHPVTPASAKRQVAARPTLAVVGATGAVGRVLVELLATRADVWGEVRLFAGPEGVGSEVPVLGRTEIVRALEPGCFEGTDIVLFEAPEDVVLEWAPLAVASGAVAVDGSAAFRLHRDVPLVVPEINPAAARMRRIGIIAAPRCATLVLTVALAALHAEFGLSRLVVTAALAASGRGRIGVDALRRQTAEVAGDPTVGTRTGDLRRAVSEHDDDPFEAPLAYNLLPWAGDSVEDGWSSEELGLRNETRKILGLPELPISATCLRVPVVSGHSLTVHAEFEREPDVHRVREILDSSAGVIVYDDPDKGEFPTPADVVGSDPTWVGRVRRSLDDPGGLELFLCGDNLRKGAALNCVQIAELVAAEQPPAAAGTDSGEV</sequence>
<dbReference type="CDD" id="cd18131">
    <property type="entry name" value="ASADH_C_bac_euk_like"/>
    <property type="match status" value="1"/>
</dbReference>
<gene>
    <name evidence="15" type="ORF">DN069_24335</name>
</gene>
<proteinExistence type="inferred from homology"/>
<evidence type="ECO:0000256" key="7">
    <source>
        <dbReference type="ARBA" id="ARBA00022605"/>
    </source>
</evidence>
<dbReference type="AlphaFoldDB" id="A0A2X0IDD7"/>
<comment type="pathway">
    <text evidence="1">Amino-acid biosynthesis; L-methionine biosynthesis via de novo pathway; L-homoserine from L-aspartate: step 2/3.</text>
</comment>
<evidence type="ECO:0000256" key="3">
    <source>
        <dbReference type="ARBA" id="ARBA00005097"/>
    </source>
</evidence>
<comment type="similarity">
    <text evidence="4">Belongs to the aspartate-semialdehyde dehydrogenase family.</text>
</comment>
<evidence type="ECO:0000256" key="2">
    <source>
        <dbReference type="ARBA" id="ARBA00005076"/>
    </source>
</evidence>
<evidence type="ECO:0000256" key="6">
    <source>
        <dbReference type="ARBA" id="ARBA00013120"/>
    </source>
</evidence>
<comment type="catalytic activity">
    <reaction evidence="12">
        <text>L-aspartate 4-semialdehyde + phosphate + NADP(+) = 4-phospho-L-aspartate + NADPH + H(+)</text>
        <dbReference type="Rhea" id="RHEA:24284"/>
        <dbReference type="ChEBI" id="CHEBI:15378"/>
        <dbReference type="ChEBI" id="CHEBI:43474"/>
        <dbReference type="ChEBI" id="CHEBI:57535"/>
        <dbReference type="ChEBI" id="CHEBI:57783"/>
        <dbReference type="ChEBI" id="CHEBI:58349"/>
        <dbReference type="ChEBI" id="CHEBI:537519"/>
        <dbReference type="EC" id="1.2.1.11"/>
    </reaction>
</comment>
<dbReference type="InterPro" id="IPR000319">
    <property type="entry name" value="Asp-semialdehyde_DH_CS"/>
</dbReference>
<dbReference type="GO" id="GO:0051287">
    <property type="term" value="F:NAD binding"/>
    <property type="evidence" value="ECO:0007669"/>
    <property type="project" value="InterPro"/>
</dbReference>
<dbReference type="OrthoDB" id="9805684at2"/>
<feature type="active site" description="Proton acceptor" evidence="13">
    <location>
        <position position="276"/>
    </location>
</feature>
<comment type="caution">
    <text evidence="15">The sequence shown here is derived from an EMBL/GenBank/DDBJ whole genome shotgun (WGS) entry which is preliminary data.</text>
</comment>
<evidence type="ECO:0000313" key="16">
    <source>
        <dbReference type="Proteomes" id="UP000248889"/>
    </source>
</evidence>
<dbReference type="GO" id="GO:0009089">
    <property type="term" value="P:lysine biosynthetic process via diaminopimelate"/>
    <property type="evidence" value="ECO:0007669"/>
    <property type="project" value="UniProtKB-UniPathway"/>
</dbReference>
<dbReference type="PANTHER" id="PTHR46278">
    <property type="entry name" value="DEHYDROGENASE, PUTATIVE-RELATED"/>
    <property type="match status" value="1"/>
</dbReference>
<dbReference type="InterPro" id="IPR036291">
    <property type="entry name" value="NAD(P)-bd_dom_sf"/>
</dbReference>
<keyword evidence="10 15" id="KW-0560">Oxidoreductase</keyword>
<dbReference type="EMBL" id="QKYN01000097">
    <property type="protein sequence ID" value="RAG83004.1"/>
    <property type="molecule type" value="Genomic_DNA"/>
</dbReference>
<protein>
    <recommendedName>
        <fullName evidence="6">aspartate-semialdehyde dehydrogenase</fullName>
        <ecNumber evidence="6">1.2.1.11</ecNumber>
    </recommendedName>
</protein>
<dbReference type="GO" id="GO:0004073">
    <property type="term" value="F:aspartate-semialdehyde dehydrogenase activity"/>
    <property type="evidence" value="ECO:0007669"/>
    <property type="project" value="UniProtKB-EC"/>
</dbReference>
<dbReference type="SMART" id="SM00859">
    <property type="entry name" value="Semialdhyde_dh"/>
    <property type="match status" value="1"/>
</dbReference>
<dbReference type="InterPro" id="IPR000534">
    <property type="entry name" value="Semialdehyde_DH_NAD-bd"/>
</dbReference>
<evidence type="ECO:0000256" key="9">
    <source>
        <dbReference type="ARBA" id="ARBA00022857"/>
    </source>
</evidence>
<evidence type="ECO:0000256" key="8">
    <source>
        <dbReference type="ARBA" id="ARBA00022697"/>
    </source>
</evidence>
<dbReference type="GO" id="GO:0009088">
    <property type="term" value="P:threonine biosynthetic process"/>
    <property type="evidence" value="ECO:0007669"/>
    <property type="project" value="UniProtKB-UniPathway"/>
</dbReference>
<dbReference type="Gene3D" id="3.40.50.720">
    <property type="entry name" value="NAD(P)-binding Rossmann-like Domain"/>
    <property type="match status" value="1"/>
</dbReference>
<accession>A0A2X0IDD7</accession>
<dbReference type="PANTHER" id="PTHR46278:SF2">
    <property type="entry name" value="ASPARTATE-SEMIALDEHYDE DEHYDROGENASE"/>
    <property type="match status" value="1"/>
</dbReference>
<evidence type="ECO:0000259" key="14">
    <source>
        <dbReference type="SMART" id="SM00859"/>
    </source>
</evidence>
<organism evidence="15 16">
    <name type="scientific">Streptacidiphilus pinicola</name>
    <dbReference type="NCBI Taxonomy" id="2219663"/>
    <lineage>
        <taxon>Bacteria</taxon>
        <taxon>Bacillati</taxon>
        <taxon>Actinomycetota</taxon>
        <taxon>Actinomycetes</taxon>
        <taxon>Kitasatosporales</taxon>
        <taxon>Streptomycetaceae</taxon>
        <taxon>Streptacidiphilus</taxon>
    </lineage>
</organism>